<proteinExistence type="predicted"/>
<dbReference type="WBParaSite" id="SSLN_0001578901-mRNA-1">
    <property type="protein sequence ID" value="SSLN_0001578901-mRNA-1"/>
    <property type="gene ID" value="SSLN_0001578901"/>
</dbReference>
<evidence type="ECO:0000313" key="1">
    <source>
        <dbReference type="EMBL" id="VDM01607.1"/>
    </source>
</evidence>
<dbReference type="Proteomes" id="UP000275846">
    <property type="component" value="Unassembled WGS sequence"/>
</dbReference>
<keyword evidence="2" id="KW-1185">Reference proteome</keyword>
<name>A0A183TFH3_SCHSO</name>
<protein>
    <submittedName>
        <fullName evidence="3">Flagellar motor switch protein FliG</fullName>
    </submittedName>
</protein>
<accession>A0A183TFH3</accession>
<reference evidence="1 2" key="2">
    <citation type="submission" date="2018-11" db="EMBL/GenBank/DDBJ databases">
        <authorList>
            <consortium name="Pathogen Informatics"/>
        </authorList>
    </citation>
    <scope>NUCLEOTIDE SEQUENCE [LARGE SCALE GENOMIC DNA]</scope>
    <source>
        <strain evidence="1 2">NST_G2</strain>
    </source>
</reference>
<sequence>MGDISLGKLVKELQKFTVNSAPPPEKLTREKNFARWEALSTRALEQLVAGVRDPQIRKILLRDWPPTLEKALALAREEEVLQATFEQPSRSLFGVTAPLFP</sequence>
<dbReference type="AlphaFoldDB" id="A0A183TFH3"/>
<gene>
    <name evidence="1" type="ORF">SSLN_LOCUS15221</name>
</gene>
<organism evidence="3">
    <name type="scientific">Schistocephalus solidus</name>
    <name type="common">Tapeworm</name>
    <dbReference type="NCBI Taxonomy" id="70667"/>
    <lineage>
        <taxon>Eukaryota</taxon>
        <taxon>Metazoa</taxon>
        <taxon>Spiralia</taxon>
        <taxon>Lophotrochozoa</taxon>
        <taxon>Platyhelminthes</taxon>
        <taxon>Cestoda</taxon>
        <taxon>Eucestoda</taxon>
        <taxon>Diphyllobothriidea</taxon>
        <taxon>Diphyllobothriidae</taxon>
        <taxon>Schistocephalus</taxon>
    </lineage>
</organism>
<evidence type="ECO:0000313" key="3">
    <source>
        <dbReference type="WBParaSite" id="SSLN_0001578901-mRNA-1"/>
    </source>
</evidence>
<reference evidence="3" key="1">
    <citation type="submission" date="2016-06" db="UniProtKB">
        <authorList>
            <consortium name="WormBaseParasite"/>
        </authorList>
    </citation>
    <scope>IDENTIFICATION</scope>
</reference>
<evidence type="ECO:0000313" key="2">
    <source>
        <dbReference type="Proteomes" id="UP000275846"/>
    </source>
</evidence>
<dbReference type="EMBL" id="UYSU01039705">
    <property type="protein sequence ID" value="VDM01607.1"/>
    <property type="molecule type" value="Genomic_DNA"/>
</dbReference>